<dbReference type="PANTHER" id="PTHR14859">
    <property type="entry name" value="CALCOFLUOR WHITE HYPERSENSITIVE PROTEIN PRECURSOR"/>
    <property type="match status" value="1"/>
</dbReference>
<dbReference type="GO" id="GO:0016787">
    <property type="term" value="F:hydrolase activity"/>
    <property type="evidence" value="ECO:0007669"/>
    <property type="project" value="UniProtKB-KW"/>
</dbReference>
<dbReference type="EMBL" id="BSTX01000002">
    <property type="protein sequence ID" value="GLZ78893.1"/>
    <property type="molecule type" value="Genomic_DNA"/>
</dbReference>
<organism evidence="2 3">
    <name type="scientific">Actinorhabdospora filicis</name>
    <dbReference type="NCBI Taxonomy" id="1785913"/>
    <lineage>
        <taxon>Bacteria</taxon>
        <taxon>Bacillati</taxon>
        <taxon>Actinomycetota</taxon>
        <taxon>Actinomycetes</taxon>
        <taxon>Micromonosporales</taxon>
        <taxon>Micromonosporaceae</taxon>
        <taxon>Actinorhabdospora</taxon>
    </lineage>
</organism>
<comment type="caution">
    <text evidence="2">The sequence shown here is derived from an EMBL/GenBank/DDBJ whole genome shotgun (WGS) entry which is preliminary data.</text>
</comment>
<protein>
    <submittedName>
        <fullName evidence="2">Metal-dependent hydrolase</fullName>
    </submittedName>
</protein>
<proteinExistence type="predicted"/>
<evidence type="ECO:0000313" key="2">
    <source>
        <dbReference type="EMBL" id="GLZ78893.1"/>
    </source>
</evidence>
<dbReference type="Gene3D" id="3.60.10.10">
    <property type="entry name" value="Endonuclease/exonuclease/phosphatase"/>
    <property type="match status" value="1"/>
</dbReference>
<gene>
    <name evidence="2" type="ORF">Afil01_37000</name>
</gene>
<dbReference type="InterPro" id="IPR051916">
    <property type="entry name" value="GPI-anchor_lipid_remodeler"/>
</dbReference>
<dbReference type="RefSeq" id="WP_285664028.1">
    <property type="nucleotide sequence ID" value="NZ_BSTX01000002.1"/>
</dbReference>
<dbReference type="AlphaFoldDB" id="A0A9W6WAD1"/>
<accession>A0A9W6WAD1</accession>
<sequence>MGSVRVVSYNIHHGADDRNRPSLDRIGAALARLAPDLVGLQEVDRRYGERSGWADQAGELGERLGMEAVFLPSIRRGDGGYGNAILSRFPVLDSELAALPTRDSEEDRAVIRALVSTPDGPLHMVNTHLNHLPWDGAGRSRQLVAVGEFIARARQGRPAPVVLTGDFNAPPRRGELVPLRQVLNDGWAAVRPGPLGWLSWFWGRAPGGTFPSVWPVRRIDYVHVSPELVPVAAFSPRGRASDHRPIVVDLRVGAGGAA</sequence>
<keyword evidence="2" id="KW-0378">Hydrolase</keyword>
<keyword evidence="3" id="KW-1185">Reference proteome</keyword>
<feature type="domain" description="Endonuclease/exonuclease/phosphatase" evidence="1">
    <location>
        <begin position="7"/>
        <end position="243"/>
    </location>
</feature>
<dbReference type="GO" id="GO:0016020">
    <property type="term" value="C:membrane"/>
    <property type="evidence" value="ECO:0007669"/>
    <property type="project" value="GOC"/>
</dbReference>
<evidence type="ECO:0000259" key="1">
    <source>
        <dbReference type="Pfam" id="PF03372"/>
    </source>
</evidence>
<dbReference type="GO" id="GO:0006506">
    <property type="term" value="P:GPI anchor biosynthetic process"/>
    <property type="evidence" value="ECO:0007669"/>
    <property type="project" value="TreeGrafter"/>
</dbReference>
<name>A0A9W6WAD1_9ACTN</name>
<dbReference type="InterPro" id="IPR036691">
    <property type="entry name" value="Endo/exonu/phosph_ase_sf"/>
</dbReference>
<dbReference type="SUPFAM" id="SSF56219">
    <property type="entry name" value="DNase I-like"/>
    <property type="match status" value="1"/>
</dbReference>
<dbReference type="PANTHER" id="PTHR14859:SF15">
    <property type="entry name" value="ENDONUCLEASE_EXONUCLEASE_PHOSPHATASE DOMAIN-CONTAINING PROTEIN"/>
    <property type="match status" value="1"/>
</dbReference>
<evidence type="ECO:0000313" key="3">
    <source>
        <dbReference type="Proteomes" id="UP001165079"/>
    </source>
</evidence>
<reference evidence="2" key="1">
    <citation type="submission" date="2023-03" db="EMBL/GenBank/DDBJ databases">
        <title>Actinorhabdospora filicis NBRC 111898.</title>
        <authorList>
            <person name="Ichikawa N."/>
            <person name="Sato H."/>
            <person name="Tonouchi N."/>
        </authorList>
    </citation>
    <scope>NUCLEOTIDE SEQUENCE</scope>
    <source>
        <strain evidence="2">NBRC 111898</strain>
    </source>
</reference>
<dbReference type="InterPro" id="IPR005135">
    <property type="entry name" value="Endo/exonuclease/phosphatase"/>
</dbReference>
<dbReference type="Pfam" id="PF03372">
    <property type="entry name" value="Exo_endo_phos"/>
    <property type="match status" value="1"/>
</dbReference>
<dbReference type="Proteomes" id="UP001165079">
    <property type="component" value="Unassembled WGS sequence"/>
</dbReference>